<sequence length="264" mass="29942">MVLNSIFTTMGSTLGKAVILDFGIQWACWAVAASLKTEKFYDLAGSSTYILLTFLSMNQNKTIHTRQKVNSSMVIAWASRLGFYLFTRILKDGSDKRFNAVKTKPGVFWIYWTLQGVWVFSTLLPTLIVNSKKDNTRIKTRDYAGWGLWGLGFLMEVLADYQKSQFRKNPENAGKFINTGLWSISRHPNYFGEILMWSGLYVSASSTLKGWEHISIISPLFLTFLLTNVSGIPPLEAAGQKRWGSDPDYVAYVKNTAKLIPYIW</sequence>
<protein>
    <recommendedName>
        <fullName evidence="4">Steroid 5-alpha reductase C-terminal domain-containing protein</fullName>
    </recommendedName>
</protein>
<evidence type="ECO:0000256" key="1">
    <source>
        <dbReference type="SAM" id="Phobius"/>
    </source>
</evidence>
<evidence type="ECO:0000313" key="2">
    <source>
        <dbReference type="EMBL" id="CAL1547301.1"/>
    </source>
</evidence>
<accession>A0AAV2IQQ0</accession>
<feature type="transmembrane region" description="Helical" evidence="1">
    <location>
        <begin position="69"/>
        <end position="89"/>
    </location>
</feature>
<name>A0AAV2IQQ0_LYMST</name>
<evidence type="ECO:0008006" key="4">
    <source>
        <dbReference type="Google" id="ProtNLM"/>
    </source>
</evidence>
<reference evidence="2 3" key="1">
    <citation type="submission" date="2024-04" db="EMBL/GenBank/DDBJ databases">
        <authorList>
            <consortium name="Genoscope - CEA"/>
            <person name="William W."/>
        </authorList>
    </citation>
    <scope>NUCLEOTIDE SEQUENCE [LARGE SCALE GENOMIC DNA]</scope>
</reference>
<keyword evidence="1" id="KW-1133">Transmembrane helix</keyword>
<dbReference type="EMBL" id="CAXITT010000945">
    <property type="protein sequence ID" value="CAL1547301.1"/>
    <property type="molecule type" value="Genomic_DNA"/>
</dbReference>
<comment type="caution">
    <text evidence="2">The sequence shown here is derived from an EMBL/GenBank/DDBJ whole genome shotgun (WGS) entry which is preliminary data.</text>
</comment>
<organism evidence="2 3">
    <name type="scientific">Lymnaea stagnalis</name>
    <name type="common">Great pond snail</name>
    <name type="synonym">Helix stagnalis</name>
    <dbReference type="NCBI Taxonomy" id="6523"/>
    <lineage>
        <taxon>Eukaryota</taxon>
        <taxon>Metazoa</taxon>
        <taxon>Spiralia</taxon>
        <taxon>Lophotrochozoa</taxon>
        <taxon>Mollusca</taxon>
        <taxon>Gastropoda</taxon>
        <taxon>Heterobranchia</taxon>
        <taxon>Euthyneura</taxon>
        <taxon>Panpulmonata</taxon>
        <taxon>Hygrophila</taxon>
        <taxon>Lymnaeoidea</taxon>
        <taxon>Lymnaeidae</taxon>
        <taxon>Lymnaea</taxon>
    </lineage>
</organism>
<dbReference type="Gene3D" id="1.20.120.1630">
    <property type="match status" value="1"/>
</dbReference>
<proteinExistence type="predicted"/>
<dbReference type="GO" id="GO:0016020">
    <property type="term" value="C:membrane"/>
    <property type="evidence" value="ECO:0007669"/>
    <property type="project" value="TreeGrafter"/>
</dbReference>
<dbReference type="InterPro" id="IPR010721">
    <property type="entry name" value="UstE-like"/>
</dbReference>
<dbReference type="Proteomes" id="UP001497497">
    <property type="component" value="Unassembled WGS sequence"/>
</dbReference>
<dbReference type="PROSITE" id="PS50244">
    <property type="entry name" value="S5A_REDUCTASE"/>
    <property type="match status" value="1"/>
</dbReference>
<dbReference type="PANTHER" id="PTHR32251:SF17">
    <property type="entry name" value="STEROID 5-ALPHA REDUCTASE C-TERMINAL DOMAIN-CONTAINING PROTEIN"/>
    <property type="match status" value="1"/>
</dbReference>
<gene>
    <name evidence="2" type="ORF">GSLYS_00020626001</name>
</gene>
<dbReference type="Pfam" id="PF06966">
    <property type="entry name" value="DUF1295"/>
    <property type="match status" value="1"/>
</dbReference>
<keyword evidence="1" id="KW-0472">Membrane</keyword>
<keyword evidence="1" id="KW-0812">Transmembrane</keyword>
<keyword evidence="3" id="KW-1185">Reference proteome</keyword>
<dbReference type="PANTHER" id="PTHR32251">
    <property type="entry name" value="3-OXO-5-ALPHA-STEROID 4-DEHYDROGENASE"/>
    <property type="match status" value="1"/>
</dbReference>
<dbReference type="AlphaFoldDB" id="A0AAV2IQQ0"/>
<evidence type="ECO:0000313" key="3">
    <source>
        <dbReference type="Proteomes" id="UP001497497"/>
    </source>
</evidence>
<feature type="transmembrane region" description="Helical" evidence="1">
    <location>
        <begin position="109"/>
        <end position="129"/>
    </location>
</feature>